<dbReference type="GeneID" id="2908915"/>
<evidence type="ECO:0000313" key="10">
    <source>
        <dbReference type="Proteomes" id="UP000182444"/>
    </source>
</evidence>
<dbReference type="InterPro" id="IPR010920">
    <property type="entry name" value="LSM_dom_sf"/>
</dbReference>
<dbReference type="Pfam" id="PF25886">
    <property type="entry name" value="Msy1"/>
    <property type="match status" value="1"/>
</dbReference>
<dbReference type="PROSITE" id="PS50222">
    <property type="entry name" value="EF_HAND_2"/>
    <property type="match status" value="1"/>
</dbReference>
<evidence type="ECO:0000256" key="2">
    <source>
        <dbReference type="ARBA" id="ARBA00008017"/>
    </source>
</evidence>
<protein>
    <recommendedName>
        <fullName evidence="4">Mechanosensitive ion channel protein</fullName>
    </recommendedName>
</protein>
<reference evidence="8 10" key="1">
    <citation type="journal article" date="2016" name="PLoS ONE">
        <title>Sequence Assembly of Yarrowia lipolytica Strain W29/CLIB89 Shows Transposable Element Diversity.</title>
        <authorList>
            <person name="Magnan C."/>
            <person name="Yu J."/>
            <person name="Chang I."/>
            <person name="Jahn E."/>
            <person name="Kanomata Y."/>
            <person name="Wu J."/>
            <person name="Zeller M."/>
            <person name="Oakes M."/>
            <person name="Baldi P."/>
            <person name="Sandmeyer S."/>
        </authorList>
    </citation>
    <scope>NUCLEOTIDE SEQUENCE [LARGE SCALE GENOMIC DNA]</scope>
    <source>
        <strain evidence="8">CLIB89</strain>
        <strain evidence="10">CLIB89(W29)</strain>
    </source>
</reference>
<dbReference type="EMBL" id="KZ859131">
    <property type="protein sequence ID" value="RDW22945.1"/>
    <property type="molecule type" value="Genomic_DNA"/>
</dbReference>
<feature type="transmembrane region" description="Helical" evidence="6">
    <location>
        <begin position="507"/>
        <end position="528"/>
    </location>
</feature>
<feature type="compositionally biased region" description="Basic residues" evidence="5">
    <location>
        <begin position="178"/>
        <end position="191"/>
    </location>
</feature>
<dbReference type="SUPFAM" id="SSF50182">
    <property type="entry name" value="Sm-like ribonucleoproteins"/>
    <property type="match status" value="1"/>
</dbReference>
<keyword evidence="4 6" id="KW-0472">Membrane</keyword>
<feature type="compositionally biased region" description="Basic and acidic residues" evidence="5">
    <location>
        <begin position="1"/>
        <end position="14"/>
    </location>
</feature>
<feature type="compositionally biased region" description="Polar residues" evidence="5">
    <location>
        <begin position="976"/>
        <end position="994"/>
    </location>
</feature>
<dbReference type="InterPro" id="IPR016688">
    <property type="entry name" value="MscS-like_plants/fungi"/>
</dbReference>
<feature type="compositionally biased region" description="Basic and acidic residues" evidence="5">
    <location>
        <begin position="1056"/>
        <end position="1068"/>
    </location>
</feature>
<dbReference type="SUPFAM" id="SSF47473">
    <property type="entry name" value="EF-hand"/>
    <property type="match status" value="1"/>
</dbReference>
<dbReference type="GO" id="GO:0005789">
    <property type="term" value="C:endoplasmic reticulum membrane"/>
    <property type="evidence" value="ECO:0007669"/>
    <property type="project" value="UniProtKB-SubCell"/>
</dbReference>
<feature type="compositionally biased region" description="Low complexity" evidence="5">
    <location>
        <begin position="262"/>
        <end position="272"/>
    </location>
</feature>
<feature type="transmembrane region" description="Helical" evidence="6">
    <location>
        <begin position="738"/>
        <end position="755"/>
    </location>
</feature>
<accession>A0A1D8NP89</accession>
<feature type="compositionally biased region" description="Polar residues" evidence="5">
    <location>
        <begin position="243"/>
        <end position="252"/>
    </location>
</feature>
<feature type="transmembrane region" description="Helical" evidence="6">
    <location>
        <begin position="460"/>
        <end position="487"/>
    </location>
</feature>
<dbReference type="PANTHER" id="PTHR31323:SF14">
    <property type="entry name" value="MECHANOSENSITIVE ION CHANNEL PROTEIN MSY2"/>
    <property type="match status" value="1"/>
</dbReference>
<dbReference type="Proteomes" id="UP000256601">
    <property type="component" value="Unassembled WGS sequence"/>
</dbReference>
<dbReference type="PIRSF" id="PIRSF017209">
    <property type="entry name" value="Memb_At2g17000_prd"/>
    <property type="match status" value="1"/>
</dbReference>
<dbReference type="Pfam" id="PF00924">
    <property type="entry name" value="MS_channel_2nd"/>
    <property type="match status" value="1"/>
</dbReference>
<gene>
    <name evidence="9" type="ORF">B0I71DRAFT_136776</name>
    <name evidence="8" type="ORF">YALI1_F26654g</name>
</gene>
<dbReference type="InterPro" id="IPR006685">
    <property type="entry name" value="MscS_channel_2nd"/>
</dbReference>
<evidence type="ECO:0000259" key="7">
    <source>
        <dbReference type="PROSITE" id="PS50222"/>
    </source>
</evidence>
<name>A0A1D8NP89_YARLL</name>
<keyword evidence="6" id="KW-1133">Transmembrane helix</keyword>
<comment type="subcellular location">
    <subcellularLocation>
        <location evidence="1">Endomembrane system</location>
        <topology evidence="1">Multi-pass membrane protein</topology>
    </subcellularLocation>
    <subcellularLocation>
        <location evidence="4">Endoplasmic reticulum membrane</location>
    </subcellularLocation>
</comment>
<reference evidence="9 11" key="2">
    <citation type="submission" date="2018-07" db="EMBL/GenBank/DDBJ databases">
        <title>Draft Genome Assemblies for Five Robust Yarrowia lipolytica Strains Exhibiting High Lipid Production and Pentose Sugar Utilization and Sugar Alcohol Secretion from Undetoxified Lignocellulosic Biomass Hydrolysates.</title>
        <authorList>
            <consortium name="DOE Joint Genome Institute"/>
            <person name="Walker C."/>
            <person name="Ryu S."/>
            <person name="Na H."/>
            <person name="Zane M."/>
            <person name="LaButti K."/>
            <person name="Lipzen A."/>
            <person name="Haridas S."/>
            <person name="Barry K."/>
            <person name="Grigoriev I.V."/>
            <person name="Quarterman J."/>
            <person name="Slininger P."/>
            <person name="Dien B."/>
            <person name="Trinh C.T."/>
        </authorList>
    </citation>
    <scope>NUCLEOTIDE SEQUENCE [LARGE SCALE GENOMIC DNA]</scope>
    <source>
        <strain evidence="9 11">YB392</strain>
    </source>
</reference>
<dbReference type="VEuPathDB" id="FungiDB:YALI0_F20020g"/>
<dbReference type="PANTHER" id="PTHR31323">
    <property type="entry name" value="MECHANOSENSITIVE ION CHANNEL PROTEIN MSY2"/>
    <property type="match status" value="1"/>
</dbReference>
<organism evidence="8 10">
    <name type="scientific">Yarrowia lipolytica</name>
    <name type="common">Candida lipolytica</name>
    <dbReference type="NCBI Taxonomy" id="4952"/>
    <lineage>
        <taxon>Eukaryota</taxon>
        <taxon>Fungi</taxon>
        <taxon>Dikarya</taxon>
        <taxon>Ascomycota</taxon>
        <taxon>Saccharomycotina</taxon>
        <taxon>Dipodascomycetes</taxon>
        <taxon>Dipodascales</taxon>
        <taxon>Dipodascales incertae sedis</taxon>
        <taxon>Yarrowia</taxon>
    </lineage>
</organism>
<dbReference type="InterPro" id="IPR058650">
    <property type="entry name" value="Msy1/2-like"/>
</dbReference>
<feature type="region of interest" description="Disordered" evidence="5">
    <location>
        <begin position="959"/>
        <end position="1028"/>
    </location>
</feature>
<comment type="similarity">
    <text evidence="2 4">Belongs to the MscS (TC 1.A.23) family.</text>
</comment>
<feature type="transmembrane region" description="Helical" evidence="6">
    <location>
        <begin position="418"/>
        <end position="439"/>
    </location>
</feature>
<feature type="transmembrane region" description="Helical" evidence="6">
    <location>
        <begin position="382"/>
        <end position="406"/>
    </location>
</feature>
<dbReference type="AlphaFoldDB" id="A0A1D8NP89"/>
<dbReference type="EMBL" id="CP017558">
    <property type="protein sequence ID" value="AOW07451.1"/>
    <property type="molecule type" value="Genomic_DNA"/>
</dbReference>
<dbReference type="GO" id="GO:0005262">
    <property type="term" value="F:calcium channel activity"/>
    <property type="evidence" value="ECO:0007669"/>
    <property type="project" value="TreeGrafter"/>
</dbReference>
<dbReference type="InterPro" id="IPR011992">
    <property type="entry name" value="EF-hand-dom_pair"/>
</dbReference>
<dbReference type="KEGG" id="yli:2908915"/>
<dbReference type="eggNOG" id="KOG4629">
    <property type="taxonomic scope" value="Eukaryota"/>
</dbReference>
<proteinExistence type="inferred from homology"/>
<feature type="compositionally biased region" description="Polar residues" evidence="5">
    <location>
        <begin position="1069"/>
        <end position="1087"/>
    </location>
</feature>
<evidence type="ECO:0000256" key="3">
    <source>
        <dbReference type="ARBA" id="ARBA00022837"/>
    </source>
</evidence>
<dbReference type="Proteomes" id="UP000182444">
    <property type="component" value="Chromosome 1F"/>
</dbReference>
<dbReference type="PROSITE" id="PS00018">
    <property type="entry name" value="EF_HAND_1"/>
    <property type="match status" value="1"/>
</dbReference>
<dbReference type="VEuPathDB" id="FungiDB:YALI1_F26654g"/>
<feature type="domain" description="EF-hand" evidence="7">
    <location>
        <begin position="685"/>
        <end position="720"/>
    </location>
</feature>
<dbReference type="InterPro" id="IPR002048">
    <property type="entry name" value="EF_hand_dom"/>
</dbReference>
<feature type="compositionally biased region" description="Low complexity" evidence="5">
    <location>
        <begin position="1004"/>
        <end position="1014"/>
    </location>
</feature>
<dbReference type="InterPro" id="IPR018247">
    <property type="entry name" value="EF_Hand_1_Ca_BS"/>
</dbReference>
<feature type="region of interest" description="Disordered" evidence="5">
    <location>
        <begin position="1"/>
        <end position="58"/>
    </location>
</feature>
<evidence type="ECO:0000256" key="5">
    <source>
        <dbReference type="SAM" id="MobiDB-lite"/>
    </source>
</evidence>
<feature type="region of interest" description="Disordered" evidence="5">
    <location>
        <begin position="168"/>
        <end position="290"/>
    </location>
</feature>
<evidence type="ECO:0000256" key="4">
    <source>
        <dbReference type="PIRNR" id="PIRNR017209"/>
    </source>
</evidence>
<evidence type="ECO:0000313" key="11">
    <source>
        <dbReference type="Proteomes" id="UP000256601"/>
    </source>
</evidence>
<sequence length="1087" mass="121252">MDDLEKGPIDDRHPAPVPEDEFNDSSSTHTNPPQPPPAVAMPHVSRQTQNPYQHMGHDNLHESVQQAGTHAIHGYPPAHQIYQQPTSPASIQPEDGFHVHPLAHSYPLDNVESSNTYATAAQVPRPPPIDTSIANEKAGLLQASNNSHHSTSSDDEPEENLQQRIERMANGTVPGGSKMRRSASKNSKRRGSNSSSATGLYRSKTSASGRSYKSHAGEEHRATGRRRSNSTSQQPGSAMPPQSAVTNNNNSMDEFPLGLGITRHQTNATTHTTGDRTTNEKEEEDEKHPKVSHVLETVFEDSDADSTDLPEIKDVMGDIREEHGVESTDHSLRPPENEDKIATGVRRGYHALQRSTGTQRPTEFKIIVKTRAYIRYLMQLSILTRCFVFWLPLAVVFFIPLAIGAWGQPDAELGNVRLSWIFIWVEVMWSSLWVSRLVAHVIPNLFRVIAGIISPTIKRFTTIVCAVEHAITLVLWAFCSWITFMPVTSMNKLAKPNDAKEVWQKNFSKVLVSCLITAIVYLCERIFIHFISVSFHKTQFANRIRDNRLAISVLVKMLDAAYMVFPQFCPEFEDEDVTLAGGLLFATTRKMDDRLNRRIQQAVQNEGTRRFFGGLKKASKSLGEAARDVIGRTAGTAASTESIVMEAMKSRSTARILGKRIWMSLVLEGQDSLTVQDIIDVVGEHSRDECEAVFAVLDQDGNGDLTLDEMSAAVTQICHERKSIYKSLKDVDCAVKKLHHILVFVVLLICIIIFVGMLSPSVGAVLATLGTTLLAFSFVFSTTCQEILSSCVFLFVKHPIDVGDRVDIADVAYNVTSLSLLYSTFTRTDNGKLCQAPNSLLNTLWIGNVSRSGLQSDPQTLILGLPETSTEDIDELHRRVDQFALDNPKDYKPKPWFQVSGFTDLDRISITINITHRSNFADIPLWGYRRTKFLKFVAQCVQEIPLYVPRREDNYSDPANSMYLSSLPPGIPGLLQSRNDQNKSPSGDTFTELSSDGRKDRSLSKNSTRSTRSTRSARDRQIHGVAPTWRTRIRPGLRVIDESEDDDDYAVESDSSEDHEHTLEEKNNTHATGGVQAQTEVQNRFKN</sequence>
<feature type="compositionally biased region" description="Acidic residues" evidence="5">
    <location>
        <begin position="1042"/>
        <end position="1055"/>
    </location>
</feature>
<keyword evidence="4" id="KW-0256">Endoplasmic reticulum</keyword>
<evidence type="ECO:0000313" key="9">
    <source>
        <dbReference type="EMBL" id="RDW22945.1"/>
    </source>
</evidence>
<evidence type="ECO:0000313" key="8">
    <source>
        <dbReference type="EMBL" id="AOW07451.1"/>
    </source>
</evidence>
<evidence type="ECO:0000256" key="1">
    <source>
        <dbReference type="ARBA" id="ARBA00004127"/>
    </source>
</evidence>
<dbReference type="GO" id="GO:0006874">
    <property type="term" value="P:intracellular calcium ion homeostasis"/>
    <property type="evidence" value="ECO:0007669"/>
    <property type="project" value="TreeGrafter"/>
</dbReference>
<dbReference type="GO" id="GO:0005509">
    <property type="term" value="F:calcium ion binding"/>
    <property type="evidence" value="ECO:0007669"/>
    <property type="project" value="InterPro"/>
</dbReference>
<feature type="compositionally biased region" description="Low complexity" evidence="5">
    <location>
        <begin position="964"/>
        <end position="975"/>
    </location>
</feature>
<keyword evidence="3" id="KW-0106">Calcium</keyword>
<evidence type="ECO:0000256" key="6">
    <source>
        <dbReference type="SAM" id="Phobius"/>
    </source>
</evidence>
<keyword evidence="6" id="KW-0812">Transmembrane</keyword>
<feature type="region of interest" description="Disordered" evidence="5">
    <location>
        <begin position="1041"/>
        <end position="1087"/>
    </location>
</feature>
<dbReference type="SMART" id="SM00054">
    <property type="entry name" value="EFh"/>
    <property type="match status" value="1"/>
</dbReference>